<dbReference type="SMART" id="SM00065">
    <property type="entry name" value="GAF"/>
    <property type="match status" value="1"/>
</dbReference>
<dbReference type="Gene3D" id="3.30.70.270">
    <property type="match status" value="1"/>
</dbReference>
<sequence length="353" mass="38412">MTTHFHDRHSAPAAPPTPGTVPAAPPYNEAERLRLLADYQTLDAGTEQAFDDLATLAAAVCHAPMAFITLVDQHRQVFKARQGLQADDMPRDMSFCAHAILTPDTLMEVPDATHDGRFATNPLVTGPPGIRFYAGAPLVTPSGVALGTICIVDHQPRRLTLDERRALKSLARQAVAQMELRQAVADLEMQGHTDGLTGIGNRRAFDRSLRELWRRHAADQAPLSLLMADLDHFKRINDEFGHPAGDAVLMQTARLLRDCVRHSDIVARFGGEEFAVLLPGADLRAAMQVAEKVRTALQASSWAHRTVTASIGVSAATPQSEDDPATLLARADRALYEAKQNGRNQACPFSGWA</sequence>
<evidence type="ECO:0000313" key="5">
    <source>
        <dbReference type="EMBL" id="MDR6214427.1"/>
    </source>
</evidence>
<feature type="region of interest" description="Disordered" evidence="3">
    <location>
        <begin position="1"/>
        <end position="26"/>
    </location>
</feature>
<feature type="compositionally biased region" description="Basic and acidic residues" evidence="3">
    <location>
        <begin position="1"/>
        <end position="10"/>
    </location>
</feature>
<dbReference type="InterPro" id="IPR029016">
    <property type="entry name" value="GAF-like_dom_sf"/>
</dbReference>
<evidence type="ECO:0000256" key="3">
    <source>
        <dbReference type="SAM" id="MobiDB-lite"/>
    </source>
</evidence>
<comment type="catalytic activity">
    <reaction evidence="2">
        <text>2 GTP = 3',3'-c-di-GMP + 2 diphosphate</text>
        <dbReference type="Rhea" id="RHEA:24898"/>
        <dbReference type="ChEBI" id="CHEBI:33019"/>
        <dbReference type="ChEBI" id="CHEBI:37565"/>
        <dbReference type="ChEBI" id="CHEBI:58805"/>
        <dbReference type="EC" id="2.7.7.65"/>
    </reaction>
</comment>
<protein>
    <recommendedName>
        <fullName evidence="1">diguanylate cyclase</fullName>
        <ecNumber evidence="1">2.7.7.65</ecNumber>
    </recommendedName>
</protein>
<dbReference type="NCBIfam" id="TIGR00254">
    <property type="entry name" value="GGDEF"/>
    <property type="match status" value="1"/>
</dbReference>
<evidence type="ECO:0000256" key="2">
    <source>
        <dbReference type="ARBA" id="ARBA00034247"/>
    </source>
</evidence>
<dbReference type="InterPro" id="IPR029787">
    <property type="entry name" value="Nucleotide_cyclase"/>
</dbReference>
<gene>
    <name evidence="5" type="ORF">QE399_002116</name>
</gene>
<reference evidence="5 6" key="1">
    <citation type="submission" date="2023-08" db="EMBL/GenBank/DDBJ databases">
        <title>Functional and genomic diversity of the sorghum phyllosphere microbiome.</title>
        <authorList>
            <person name="Shade A."/>
        </authorList>
    </citation>
    <scope>NUCLEOTIDE SEQUENCE [LARGE SCALE GENOMIC DNA]</scope>
    <source>
        <strain evidence="5 6">SORGH_AS_0335</strain>
    </source>
</reference>
<dbReference type="SMART" id="SM00267">
    <property type="entry name" value="GGDEF"/>
    <property type="match status" value="1"/>
</dbReference>
<dbReference type="PANTHER" id="PTHR45138">
    <property type="entry name" value="REGULATORY COMPONENTS OF SENSORY TRANSDUCTION SYSTEM"/>
    <property type="match status" value="1"/>
</dbReference>
<name>A0ABU1ICB7_9BURK</name>
<dbReference type="InterPro" id="IPR043128">
    <property type="entry name" value="Rev_trsase/Diguanyl_cyclase"/>
</dbReference>
<comment type="caution">
    <text evidence="5">The sequence shown here is derived from an EMBL/GenBank/DDBJ whole genome shotgun (WGS) entry which is preliminary data.</text>
</comment>
<dbReference type="SUPFAM" id="SSF55073">
    <property type="entry name" value="Nucleotide cyclase"/>
    <property type="match status" value="1"/>
</dbReference>
<dbReference type="Gene3D" id="3.30.450.40">
    <property type="match status" value="1"/>
</dbReference>
<dbReference type="InterPro" id="IPR003018">
    <property type="entry name" value="GAF"/>
</dbReference>
<dbReference type="EC" id="2.7.7.65" evidence="1"/>
<accession>A0ABU1ICB7</accession>
<dbReference type="InterPro" id="IPR000160">
    <property type="entry name" value="GGDEF_dom"/>
</dbReference>
<proteinExistence type="predicted"/>
<dbReference type="RefSeq" id="WP_309828573.1">
    <property type="nucleotide sequence ID" value="NZ_JAVIZX010000001.1"/>
</dbReference>
<dbReference type="Proteomes" id="UP001267710">
    <property type="component" value="Unassembled WGS sequence"/>
</dbReference>
<evidence type="ECO:0000259" key="4">
    <source>
        <dbReference type="PROSITE" id="PS50887"/>
    </source>
</evidence>
<dbReference type="Pfam" id="PF01590">
    <property type="entry name" value="GAF"/>
    <property type="match status" value="1"/>
</dbReference>
<dbReference type="PROSITE" id="PS50887">
    <property type="entry name" value="GGDEF"/>
    <property type="match status" value="1"/>
</dbReference>
<keyword evidence="6" id="KW-1185">Reference proteome</keyword>
<evidence type="ECO:0000313" key="6">
    <source>
        <dbReference type="Proteomes" id="UP001267710"/>
    </source>
</evidence>
<organism evidence="5 6">
    <name type="scientific">Paracidovorax wautersii</name>
    <dbReference type="NCBI Taxonomy" id="1177982"/>
    <lineage>
        <taxon>Bacteria</taxon>
        <taxon>Pseudomonadati</taxon>
        <taxon>Pseudomonadota</taxon>
        <taxon>Betaproteobacteria</taxon>
        <taxon>Burkholderiales</taxon>
        <taxon>Comamonadaceae</taxon>
        <taxon>Paracidovorax</taxon>
    </lineage>
</organism>
<dbReference type="Pfam" id="PF00990">
    <property type="entry name" value="GGDEF"/>
    <property type="match status" value="1"/>
</dbReference>
<dbReference type="PANTHER" id="PTHR45138:SF9">
    <property type="entry name" value="DIGUANYLATE CYCLASE DGCM-RELATED"/>
    <property type="match status" value="1"/>
</dbReference>
<dbReference type="SUPFAM" id="SSF55781">
    <property type="entry name" value="GAF domain-like"/>
    <property type="match status" value="1"/>
</dbReference>
<dbReference type="EMBL" id="JAVIZX010000001">
    <property type="protein sequence ID" value="MDR6214427.1"/>
    <property type="molecule type" value="Genomic_DNA"/>
</dbReference>
<feature type="compositionally biased region" description="Pro residues" evidence="3">
    <location>
        <begin position="13"/>
        <end position="25"/>
    </location>
</feature>
<evidence type="ECO:0000256" key="1">
    <source>
        <dbReference type="ARBA" id="ARBA00012528"/>
    </source>
</evidence>
<feature type="domain" description="GGDEF" evidence="4">
    <location>
        <begin position="221"/>
        <end position="351"/>
    </location>
</feature>
<dbReference type="CDD" id="cd01949">
    <property type="entry name" value="GGDEF"/>
    <property type="match status" value="1"/>
</dbReference>
<dbReference type="InterPro" id="IPR050469">
    <property type="entry name" value="Diguanylate_Cyclase"/>
</dbReference>